<organism evidence="1 2">
    <name type="scientific">Elysia marginata</name>
    <dbReference type="NCBI Taxonomy" id="1093978"/>
    <lineage>
        <taxon>Eukaryota</taxon>
        <taxon>Metazoa</taxon>
        <taxon>Spiralia</taxon>
        <taxon>Lophotrochozoa</taxon>
        <taxon>Mollusca</taxon>
        <taxon>Gastropoda</taxon>
        <taxon>Heterobranchia</taxon>
        <taxon>Euthyneura</taxon>
        <taxon>Panpulmonata</taxon>
        <taxon>Sacoglossa</taxon>
        <taxon>Placobranchoidea</taxon>
        <taxon>Plakobranchidae</taxon>
        <taxon>Elysia</taxon>
    </lineage>
</organism>
<keyword evidence="2" id="KW-1185">Reference proteome</keyword>
<protein>
    <recommendedName>
        <fullName evidence="3">Tc1-like transposase DDE domain-containing protein</fullName>
    </recommendedName>
</protein>
<name>A0AAV4GHC2_9GAST</name>
<proteinExistence type="predicted"/>
<comment type="caution">
    <text evidence="1">The sequence shown here is derived from an EMBL/GenBank/DDBJ whole genome shotgun (WGS) entry which is preliminary data.</text>
</comment>
<evidence type="ECO:0008006" key="3">
    <source>
        <dbReference type="Google" id="ProtNLM"/>
    </source>
</evidence>
<accession>A0AAV4GHC2</accession>
<sequence length="100" mass="11037">MSQSLVARIQRGMRRTQLLMTSSSNVTGGGRYARHFATGSVYPVLPNTATLLAASEMLFVARPGLFRRNVVVQHDNATPHSANLTQQRYGWEIVPILPTV</sequence>
<dbReference type="AlphaFoldDB" id="A0AAV4GHC2"/>
<evidence type="ECO:0000313" key="2">
    <source>
        <dbReference type="Proteomes" id="UP000762676"/>
    </source>
</evidence>
<reference evidence="1 2" key="1">
    <citation type="journal article" date="2021" name="Elife">
        <title>Chloroplast acquisition without the gene transfer in kleptoplastic sea slugs, Plakobranchus ocellatus.</title>
        <authorList>
            <person name="Maeda T."/>
            <person name="Takahashi S."/>
            <person name="Yoshida T."/>
            <person name="Shimamura S."/>
            <person name="Takaki Y."/>
            <person name="Nagai Y."/>
            <person name="Toyoda A."/>
            <person name="Suzuki Y."/>
            <person name="Arimoto A."/>
            <person name="Ishii H."/>
            <person name="Satoh N."/>
            <person name="Nishiyama T."/>
            <person name="Hasebe M."/>
            <person name="Maruyama T."/>
            <person name="Minagawa J."/>
            <person name="Obokata J."/>
            <person name="Shigenobu S."/>
        </authorList>
    </citation>
    <scope>NUCLEOTIDE SEQUENCE [LARGE SCALE GENOMIC DNA]</scope>
</reference>
<gene>
    <name evidence="1" type="ORF">ElyMa_002423800</name>
</gene>
<evidence type="ECO:0000313" key="1">
    <source>
        <dbReference type="EMBL" id="GFR84701.1"/>
    </source>
</evidence>
<dbReference type="EMBL" id="BMAT01004965">
    <property type="protein sequence ID" value="GFR84701.1"/>
    <property type="molecule type" value="Genomic_DNA"/>
</dbReference>
<dbReference type="Proteomes" id="UP000762676">
    <property type="component" value="Unassembled WGS sequence"/>
</dbReference>